<comment type="caution">
    <text evidence="1">The sequence shown here is derived from an EMBL/GenBank/DDBJ whole genome shotgun (WGS) entry which is preliminary data.</text>
</comment>
<name>A0ABX1BHB0_9ACTN</name>
<evidence type="ECO:0000313" key="2">
    <source>
        <dbReference type="Proteomes" id="UP000696294"/>
    </source>
</evidence>
<evidence type="ECO:0000313" key="1">
    <source>
        <dbReference type="EMBL" id="NJP97106.1"/>
    </source>
</evidence>
<keyword evidence="2" id="KW-1185">Reference proteome</keyword>
<organism evidence="1 2">
    <name type="scientific">Nonomuraea composti</name>
    <dbReference type="NCBI Taxonomy" id="2720023"/>
    <lineage>
        <taxon>Bacteria</taxon>
        <taxon>Bacillati</taxon>
        <taxon>Actinomycetota</taxon>
        <taxon>Actinomycetes</taxon>
        <taxon>Streptosporangiales</taxon>
        <taxon>Streptosporangiaceae</taxon>
        <taxon>Nonomuraea</taxon>
    </lineage>
</organism>
<accession>A0ABX1BHB0</accession>
<dbReference type="EMBL" id="JAATEP010000059">
    <property type="protein sequence ID" value="NJP97106.1"/>
    <property type="molecule type" value="Genomic_DNA"/>
</dbReference>
<sequence length="89" mass="9516">MTTPFPKEIILSAPAMSDIMDEAQVSSDGLETGGILLGAAQPDAVVVNHAGGLGPRAIRQPDFFQRDLPHAQSFADRAFTLDHSIWIGE</sequence>
<proteinExistence type="predicted"/>
<dbReference type="Proteomes" id="UP000696294">
    <property type="component" value="Unassembled WGS sequence"/>
</dbReference>
<dbReference type="RefSeq" id="WP_168018748.1">
    <property type="nucleotide sequence ID" value="NZ_JAATEP010000059.1"/>
</dbReference>
<protein>
    <submittedName>
        <fullName evidence="1">Uncharacterized protein</fullName>
    </submittedName>
</protein>
<reference evidence="1 2" key="1">
    <citation type="submission" date="2020-03" db="EMBL/GenBank/DDBJ databases">
        <title>WGS of actinomycetes isolated from Thailand.</title>
        <authorList>
            <person name="Thawai C."/>
        </authorList>
    </citation>
    <scope>NUCLEOTIDE SEQUENCE [LARGE SCALE GENOMIC DNA]</scope>
    <source>
        <strain evidence="1 2">FMUSA5-5</strain>
    </source>
</reference>
<gene>
    <name evidence="1" type="ORF">HCN51_48100</name>
</gene>